<protein>
    <recommendedName>
        <fullName evidence="5">Host cell surface-exposed lipoprotein</fullName>
    </recommendedName>
</protein>
<evidence type="ECO:0000256" key="1">
    <source>
        <dbReference type="SAM" id="MobiDB-lite"/>
    </source>
</evidence>
<evidence type="ECO:0008006" key="5">
    <source>
        <dbReference type="Google" id="ProtNLM"/>
    </source>
</evidence>
<feature type="region of interest" description="Disordered" evidence="1">
    <location>
        <begin position="27"/>
        <end position="94"/>
    </location>
</feature>
<organism evidence="3 4">
    <name type="scientific">Pilibacter termitis</name>
    <dbReference type="NCBI Taxonomy" id="263852"/>
    <lineage>
        <taxon>Bacteria</taxon>
        <taxon>Bacillati</taxon>
        <taxon>Bacillota</taxon>
        <taxon>Bacilli</taxon>
        <taxon>Lactobacillales</taxon>
        <taxon>Enterococcaceae</taxon>
        <taxon>Pilibacter</taxon>
    </lineage>
</organism>
<evidence type="ECO:0000313" key="3">
    <source>
        <dbReference type="EMBL" id="SJZ87781.1"/>
    </source>
</evidence>
<dbReference type="Proteomes" id="UP000190328">
    <property type="component" value="Unassembled WGS sequence"/>
</dbReference>
<feature type="compositionally biased region" description="Basic and acidic residues" evidence="1">
    <location>
        <begin position="45"/>
        <end position="87"/>
    </location>
</feature>
<feature type="compositionally biased region" description="Low complexity" evidence="1">
    <location>
        <begin position="35"/>
        <end position="44"/>
    </location>
</feature>
<evidence type="ECO:0000313" key="4">
    <source>
        <dbReference type="Proteomes" id="UP000190328"/>
    </source>
</evidence>
<feature type="signal peptide" evidence="2">
    <location>
        <begin position="1"/>
        <end position="23"/>
    </location>
</feature>
<dbReference type="RefSeq" id="WP_078807628.1">
    <property type="nucleotide sequence ID" value="NZ_FUXI01000019.1"/>
</dbReference>
<name>A0A1T4P8Q9_9ENTE</name>
<keyword evidence="4" id="KW-1185">Reference proteome</keyword>
<sequence length="195" mass="21507">MKKRSVIIIVVALFIVVAGVAFALGNKKNSTSQNKPETSVTTSSKKSEDSSTEIKNEESNSSKESEKTSTSETFEPNKEQKEDEKNVAKFGSERISQAREELQAANFPVEAMSDADIAKYLLTAETTGKSLSDVVAEAMKPQTATSEDDKKEIEIARYDLQGAGIDDKKYTDEQIRAFIQEAKKENKTIVDVVKK</sequence>
<feature type="chain" id="PRO_5012549546" description="Host cell surface-exposed lipoprotein" evidence="2">
    <location>
        <begin position="24"/>
        <end position="195"/>
    </location>
</feature>
<dbReference type="EMBL" id="FUXI01000019">
    <property type="protein sequence ID" value="SJZ87781.1"/>
    <property type="molecule type" value="Genomic_DNA"/>
</dbReference>
<reference evidence="3 4" key="1">
    <citation type="submission" date="2017-02" db="EMBL/GenBank/DDBJ databases">
        <authorList>
            <person name="Peterson S.W."/>
        </authorList>
    </citation>
    <scope>NUCLEOTIDE SEQUENCE [LARGE SCALE GENOMIC DNA]</scope>
    <source>
        <strain evidence="3 4">ATCC BAA-1030</strain>
    </source>
</reference>
<proteinExistence type="predicted"/>
<accession>A0A1T4P8Q9</accession>
<dbReference type="STRING" id="263852.SAMN02745116_01696"/>
<keyword evidence="2" id="KW-0732">Signal</keyword>
<dbReference type="AlphaFoldDB" id="A0A1T4P8Q9"/>
<evidence type="ECO:0000256" key="2">
    <source>
        <dbReference type="SAM" id="SignalP"/>
    </source>
</evidence>
<gene>
    <name evidence="3" type="ORF">SAMN02745116_01696</name>
</gene>